<reference evidence="16" key="1">
    <citation type="journal article" date="2020" name="MBio">
        <title>Horizontal gene transfer to a defensive symbiont with a reduced genome amongst a multipartite beetle microbiome.</title>
        <authorList>
            <person name="Waterworth S.C."/>
            <person name="Florez L.V."/>
            <person name="Rees E.R."/>
            <person name="Hertweck C."/>
            <person name="Kaltenpoth M."/>
            <person name="Kwan J.C."/>
        </authorList>
    </citation>
    <scope>NUCLEOTIDE SEQUENCE [LARGE SCALE GENOMIC DNA]</scope>
</reference>
<keyword evidence="10 13" id="KW-0472">Membrane</keyword>
<protein>
    <recommendedName>
        <fullName evidence="12">Pyoverdine export ATP-binding/permease protein PvdT</fullName>
    </recommendedName>
</protein>
<organism evidence="15 16">
    <name type="scientific">Acinetobacter bereziniae</name>
    <name type="common">Acinetobacter genomosp. 10</name>
    <dbReference type="NCBI Taxonomy" id="106648"/>
    <lineage>
        <taxon>Bacteria</taxon>
        <taxon>Pseudomonadati</taxon>
        <taxon>Pseudomonadota</taxon>
        <taxon>Gammaproteobacteria</taxon>
        <taxon>Moraxellales</taxon>
        <taxon>Moraxellaceae</taxon>
        <taxon>Acinetobacter</taxon>
    </lineage>
</organism>
<dbReference type="CDD" id="cd03255">
    <property type="entry name" value="ABC_MJ0796_LolCDE_FtsE"/>
    <property type="match status" value="1"/>
</dbReference>
<dbReference type="InterPro" id="IPR003439">
    <property type="entry name" value="ABC_transporter-like_ATP-bd"/>
</dbReference>
<dbReference type="SUPFAM" id="SSF52540">
    <property type="entry name" value="P-loop containing nucleoside triphosphate hydrolases"/>
    <property type="match status" value="1"/>
</dbReference>
<dbReference type="InterPro" id="IPR027417">
    <property type="entry name" value="P-loop_NTPase"/>
</dbReference>
<dbReference type="InterPro" id="IPR003593">
    <property type="entry name" value="AAA+_ATPase"/>
</dbReference>
<feature type="transmembrane region" description="Helical" evidence="13">
    <location>
        <begin position="286"/>
        <end position="306"/>
    </location>
</feature>
<evidence type="ECO:0000256" key="13">
    <source>
        <dbReference type="SAM" id="Phobius"/>
    </source>
</evidence>
<feature type="transmembrane region" description="Helical" evidence="13">
    <location>
        <begin position="536"/>
        <end position="561"/>
    </location>
</feature>
<evidence type="ECO:0000256" key="10">
    <source>
        <dbReference type="ARBA" id="ARBA00023136"/>
    </source>
</evidence>
<comment type="subcellular location">
    <subcellularLocation>
        <location evidence="1">Cell inner membrane</location>
        <topology evidence="1">Multi-pass membrane protein</topology>
    </subcellularLocation>
</comment>
<evidence type="ECO:0000313" key="15">
    <source>
        <dbReference type="EMBL" id="KAF1021509.1"/>
    </source>
</evidence>
<dbReference type="Gene3D" id="3.40.50.300">
    <property type="entry name" value="P-loop containing nucleotide triphosphate hydrolases"/>
    <property type="match status" value="1"/>
</dbReference>
<dbReference type="PROSITE" id="PS00211">
    <property type="entry name" value="ABC_TRANSPORTER_1"/>
    <property type="match status" value="1"/>
</dbReference>
<dbReference type="Proteomes" id="UP000490535">
    <property type="component" value="Unassembled WGS sequence"/>
</dbReference>
<dbReference type="PANTHER" id="PTHR30572:SF14">
    <property type="entry name" value="MACROLIDE EXPORT ATP-BINDING_PERMEASE PROTEIN MACB"/>
    <property type="match status" value="1"/>
</dbReference>
<dbReference type="InterPro" id="IPR025857">
    <property type="entry name" value="MacB_PCD"/>
</dbReference>
<keyword evidence="9 13" id="KW-1133">Transmembrane helix</keyword>
<feature type="domain" description="ABC transporter" evidence="14">
    <location>
        <begin position="12"/>
        <end position="250"/>
    </location>
</feature>
<sequence>MDQNNHQIKPLLEVSNLIREFPAGESTIQILKSINLKIYPGELVAIVGQSGSGKSTLMNILGCLDQPTSGSYQVNGRETRKLEPDELAQLRREYFGFIFQRYHLLGDLNAAGNVEVPAIYAGMDPSVRQKRSHEILTDLGLGEKTENRPNQLSGGQQQRVSIARALMNGGDVILADEPTGALDKNRGIEVMRILRELNAKGHTIILVTHDMNVAKNATRIIEISDGNIIADKPNVPEHDDVIEVVADAEPKSSRKKSSRWRSALDRFAEAFRMALLAMNAHRMRTFLTMLGIIIGIASVVSVVALGNGSQKQILENISSLGTNTITVFQGRGFGDNSKTAQFKTLVPADAEALSEQPYVEAVSPTVNSSVTARFKDTEAAATVNGVSADFFDVRGLEFTAGQPFDKQSVTQRAQDVVIDSNTKKTFFADGTDPLGQVILLGSVPSRIIGVIDAQQGFMSSDSLNVYLPYSTVMSRMLGQSNVHSIIVRVKDTYPTAVAENAILSLLEQRHGAQDVFTQNSDSIRQTIEQTTQTMTLLVSAIAVISLVVGGIGVMNIMLVSVTERTQEIGVRMAVGARQSDILQQFLIEAILVCILGGILGVLLSLGIGQLIGHIAKGSFQMAYSSTSIIAAFVCSTLIGVVFGFIPARNAAQLNPVDALSRE</sequence>
<comment type="caution">
    <text evidence="15">The sequence shown here is derived from an EMBL/GenBank/DDBJ whole genome shotgun (WGS) entry which is preliminary data.</text>
</comment>
<evidence type="ECO:0000256" key="12">
    <source>
        <dbReference type="ARBA" id="ARBA00041199"/>
    </source>
</evidence>
<evidence type="ECO:0000313" key="16">
    <source>
        <dbReference type="Proteomes" id="UP000490535"/>
    </source>
</evidence>
<evidence type="ECO:0000256" key="8">
    <source>
        <dbReference type="ARBA" id="ARBA00022967"/>
    </source>
</evidence>
<dbReference type="PROSITE" id="PS50893">
    <property type="entry name" value="ABC_TRANSPORTER_2"/>
    <property type="match status" value="1"/>
</dbReference>
<accession>A0A833TVT2</accession>
<dbReference type="InterPro" id="IPR017911">
    <property type="entry name" value="MacB-like_ATP-bd"/>
</dbReference>
<dbReference type="AlphaFoldDB" id="A0A833TVT2"/>
<keyword evidence="2" id="KW-0813">Transport</keyword>
<dbReference type="GO" id="GO:0005886">
    <property type="term" value="C:plasma membrane"/>
    <property type="evidence" value="ECO:0007669"/>
    <property type="project" value="UniProtKB-SubCell"/>
</dbReference>
<keyword evidence="8" id="KW-1278">Translocase</keyword>
<proteinExistence type="inferred from homology"/>
<dbReference type="Pfam" id="PF02687">
    <property type="entry name" value="FtsX"/>
    <property type="match status" value="1"/>
</dbReference>
<dbReference type="SMART" id="SM00382">
    <property type="entry name" value="AAA"/>
    <property type="match status" value="1"/>
</dbReference>
<evidence type="ECO:0000256" key="11">
    <source>
        <dbReference type="ARBA" id="ARBA00038388"/>
    </source>
</evidence>
<keyword evidence="5 13" id="KW-0812">Transmembrane</keyword>
<gene>
    <name evidence="15" type="primary">macB</name>
    <name evidence="15" type="ORF">GAK29_03393</name>
</gene>
<feature type="transmembrane region" description="Helical" evidence="13">
    <location>
        <begin position="623"/>
        <end position="645"/>
    </location>
</feature>
<name>A0A833TVT2_ACIBZ</name>
<dbReference type="EMBL" id="WNDP01000105">
    <property type="protein sequence ID" value="KAF1021509.1"/>
    <property type="molecule type" value="Genomic_DNA"/>
</dbReference>
<evidence type="ECO:0000259" key="14">
    <source>
        <dbReference type="PROSITE" id="PS50893"/>
    </source>
</evidence>
<evidence type="ECO:0000256" key="2">
    <source>
        <dbReference type="ARBA" id="ARBA00022448"/>
    </source>
</evidence>
<evidence type="ECO:0000256" key="3">
    <source>
        <dbReference type="ARBA" id="ARBA00022475"/>
    </source>
</evidence>
<evidence type="ECO:0000256" key="7">
    <source>
        <dbReference type="ARBA" id="ARBA00022840"/>
    </source>
</evidence>
<keyword evidence="7 15" id="KW-0067">ATP-binding</keyword>
<comment type="similarity">
    <text evidence="11">Belongs to the ABC transporter superfamily. Macrolide exporter (TC 3.A.1.122) family.</text>
</comment>
<evidence type="ECO:0000256" key="6">
    <source>
        <dbReference type="ARBA" id="ARBA00022741"/>
    </source>
</evidence>
<feature type="transmembrane region" description="Helical" evidence="13">
    <location>
        <begin position="585"/>
        <end position="611"/>
    </location>
</feature>
<dbReference type="InterPro" id="IPR050250">
    <property type="entry name" value="Macrolide_Exporter_MacB"/>
</dbReference>
<dbReference type="GO" id="GO:0016887">
    <property type="term" value="F:ATP hydrolysis activity"/>
    <property type="evidence" value="ECO:0007669"/>
    <property type="project" value="InterPro"/>
</dbReference>
<evidence type="ECO:0000256" key="4">
    <source>
        <dbReference type="ARBA" id="ARBA00022519"/>
    </source>
</evidence>
<dbReference type="FunFam" id="3.40.50.300:FF:000032">
    <property type="entry name" value="Export ABC transporter ATP-binding protein"/>
    <property type="match status" value="1"/>
</dbReference>
<keyword evidence="6" id="KW-0547">Nucleotide-binding</keyword>
<keyword evidence="4" id="KW-0997">Cell inner membrane</keyword>
<dbReference type="Pfam" id="PF12704">
    <property type="entry name" value="MacB_PCD"/>
    <property type="match status" value="1"/>
</dbReference>
<dbReference type="PANTHER" id="PTHR30572">
    <property type="entry name" value="MEMBRANE COMPONENT OF TRANSPORTER-RELATED"/>
    <property type="match status" value="1"/>
</dbReference>
<dbReference type="GO" id="GO:1902495">
    <property type="term" value="C:transmembrane transporter complex"/>
    <property type="evidence" value="ECO:0007669"/>
    <property type="project" value="UniProtKB-ARBA"/>
</dbReference>
<evidence type="ECO:0000256" key="9">
    <source>
        <dbReference type="ARBA" id="ARBA00022989"/>
    </source>
</evidence>
<dbReference type="InterPro" id="IPR017871">
    <property type="entry name" value="ABC_transporter-like_CS"/>
</dbReference>
<dbReference type="GO" id="GO:0022857">
    <property type="term" value="F:transmembrane transporter activity"/>
    <property type="evidence" value="ECO:0007669"/>
    <property type="project" value="TreeGrafter"/>
</dbReference>
<evidence type="ECO:0000256" key="5">
    <source>
        <dbReference type="ARBA" id="ARBA00022692"/>
    </source>
</evidence>
<dbReference type="GO" id="GO:0005524">
    <property type="term" value="F:ATP binding"/>
    <property type="evidence" value="ECO:0007669"/>
    <property type="project" value="UniProtKB-KW"/>
</dbReference>
<evidence type="ECO:0000256" key="1">
    <source>
        <dbReference type="ARBA" id="ARBA00004429"/>
    </source>
</evidence>
<dbReference type="Pfam" id="PF00005">
    <property type="entry name" value="ABC_tran"/>
    <property type="match status" value="1"/>
</dbReference>
<dbReference type="InterPro" id="IPR003838">
    <property type="entry name" value="ABC3_permease_C"/>
</dbReference>
<keyword evidence="3" id="KW-1003">Cell membrane</keyword>